<organism evidence="3 4">
    <name type="scientific">Kingdonia uniflora</name>
    <dbReference type="NCBI Taxonomy" id="39325"/>
    <lineage>
        <taxon>Eukaryota</taxon>
        <taxon>Viridiplantae</taxon>
        <taxon>Streptophyta</taxon>
        <taxon>Embryophyta</taxon>
        <taxon>Tracheophyta</taxon>
        <taxon>Spermatophyta</taxon>
        <taxon>Magnoliopsida</taxon>
        <taxon>Ranunculales</taxon>
        <taxon>Circaeasteraceae</taxon>
        <taxon>Kingdonia</taxon>
    </lineage>
</organism>
<protein>
    <submittedName>
        <fullName evidence="3">Uncharacterized protein</fullName>
    </submittedName>
</protein>
<feature type="region of interest" description="Disordered" evidence="2">
    <location>
        <begin position="218"/>
        <end position="246"/>
    </location>
</feature>
<evidence type="ECO:0000313" key="4">
    <source>
        <dbReference type="Proteomes" id="UP000541444"/>
    </source>
</evidence>
<keyword evidence="1" id="KW-0175">Coiled coil</keyword>
<proteinExistence type="predicted"/>
<dbReference type="AlphaFoldDB" id="A0A7J7LAU8"/>
<sequence length="560" mass="62476">MPVESIFKMGSSSVNEVSTSGRSNESDNEGEVGLEQFPGFPGQLVSYPLGSDAFKEFCKAKPAVGGKWGNCVEFVEYFGGNVWSDLSEGFLCYLSQLEYGLSLPLTNLEKGIMNAIGTCHVQLNGNMREIITVCDHLNERWEREEKRDDEEPLDLRFRTVKQSVKSTVERKKSLLVEVVEEETILELVLEGLGLSRRKRVDSKSDKVRKAQSTRLIAGVDEGKKQISSEEVQTKTPGSGSSAQPNLTTSKIAQKYLKKWMLMSLPASNATESGEVAKEKRRKVESSGEKVTEVRPSAVDDLREVKERAKLAALHREEDTSKMVVHLVKWIWLSIEEEKSKMKREKSELEKVLARAKTKAMKEVRQLKTSHIVAIGQLQVKAKGNLDEVVEERDRLGRHLMLKGYSREEVDAIKADTYVEEEDEEEAEAVGVVDGLDGVSCQTVLDNQGDDVELPEGGSEKVGNELERMTQKFIEKDDELRLARENLSASEAATEHLQTALSAKDMEFREIQRRCNDLNVKVARLKAELAQAIAFANKAEAREGSGGSRIEVKAPLVRGDV</sequence>
<evidence type="ECO:0000256" key="1">
    <source>
        <dbReference type="SAM" id="Coils"/>
    </source>
</evidence>
<accession>A0A7J7LAU8</accession>
<feature type="compositionally biased region" description="Basic and acidic residues" evidence="2">
    <location>
        <begin position="274"/>
        <end position="294"/>
    </location>
</feature>
<feature type="region of interest" description="Disordered" evidence="2">
    <location>
        <begin position="269"/>
        <end position="294"/>
    </location>
</feature>
<reference evidence="3 4" key="1">
    <citation type="journal article" date="2020" name="IScience">
        <title>Genome Sequencing of the Endangered Kingdonia uniflora (Circaeasteraceae, Ranunculales) Reveals Potential Mechanisms of Evolutionary Specialization.</title>
        <authorList>
            <person name="Sun Y."/>
            <person name="Deng T."/>
            <person name="Zhang A."/>
            <person name="Moore M.J."/>
            <person name="Landis J.B."/>
            <person name="Lin N."/>
            <person name="Zhang H."/>
            <person name="Zhang X."/>
            <person name="Huang J."/>
            <person name="Zhang X."/>
            <person name="Sun H."/>
            <person name="Wang H."/>
        </authorList>
    </citation>
    <scope>NUCLEOTIDE SEQUENCE [LARGE SCALE GENOMIC DNA]</scope>
    <source>
        <strain evidence="3">TB1705</strain>
        <tissue evidence="3">Leaf</tissue>
    </source>
</reference>
<feature type="compositionally biased region" description="Polar residues" evidence="2">
    <location>
        <begin position="10"/>
        <end position="23"/>
    </location>
</feature>
<feature type="compositionally biased region" description="Polar residues" evidence="2">
    <location>
        <begin position="228"/>
        <end position="246"/>
    </location>
</feature>
<gene>
    <name evidence="3" type="ORF">GIB67_024042</name>
</gene>
<feature type="coiled-coil region" evidence="1">
    <location>
        <begin position="465"/>
        <end position="541"/>
    </location>
</feature>
<evidence type="ECO:0000256" key="2">
    <source>
        <dbReference type="SAM" id="MobiDB-lite"/>
    </source>
</evidence>
<name>A0A7J7LAU8_9MAGN</name>
<dbReference type="Proteomes" id="UP000541444">
    <property type="component" value="Unassembled WGS sequence"/>
</dbReference>
<comment type="caution">
    <text evidence="3">The sequence shown here is derived from an EMBL/GenBank/DDBJ whole genome shotgun (WGS) entry which is preliminary data.</text>
</comment>
<keyword evidence="4" id="KW-1185">Reference proteome</keyword>
<feature type="region of interest" description="Disordered" evidence="2">
    <location>
        <begin position="1"/>
        <end position="32"/>
    </location>
</feature>
<dbReference type="EMBL" id="JACGCM010002444">
    <property type="protein sequence ID" value="KAF6139765.1"/>
    <property type="molecule type" value="Genomic_DNA"/>
</dbReference>
<feature type="non-terminal residue" evidence="3">
    <location>
        <position position="1"/>
    </location>
</feature>
<evidence type="ECO:0000313" key="3">
    <source>
        <dbReference type="EMBL" id="KAF6139765.1"/>
    </source>
</evidence>